<accession>A0ABR3Y743</accession>
<feature type="compositionally biased region" description="Polar residues" evidence="9">
    <location>
        <begin position="32"/>
        <end position="43"/>
    </location>
</feature>
<dbReference type="InterPro" id="IPR048685">
    <property type="entry name" value="COG3_C"/>
</dbReference>
<comment type="caution">
    <text evidence="12">The sequence shown here is derived from an EMBL/GenBank/DDBJ whole genome shotgun (WGS) entry which is preliminary data.</text>
</comment>
<dbReference type="PANTHER" id="PTHR13302">
    <property type="entry name" value="CONSERVED OLIGOMERIC GOLGI COMPLEX COMPONENT 3"/>
    <property type="match status" value="1"/>
</dbReference>
<feature type="region of interest" description="Disordered" evidence="9">
    <location>
        <begin position="17"/>
        <end position="74"/>
    </location>
</feature>
<evidence type="ECO:0000256" key="9">
    <source>
        <dbReference type="SAM" id="MobiDB-lite"/>
    </source>
</evidence>
<evidence type="ECO:0000256" key="2">
    <source>
        <dbReference type="ARBA" id="ARBA00009936"/>
    </source>
</evidence>
<comment type="similarity">
    <text evidence="2">Belongs to the COG3 family.</text>
</comment>
<evidence type="ECO:0000256" key="6">
    <source>
        <dbReference type="ARBA" id="ARBA00023034"/>
    </source>
</evidence>
<sequence>MYEDSWYSFVPEVPQHKRNLSQGAGHRRRDSLLQQENGTTQVPNGLDPLRSLYEEEPYSDSPPEPTTSRRSKSCSSFVDIAGGRREADGASRHKKRKGRRKAFTWEALDLPSPGTTPLEEDHSLLRDVDDELLKASQAEYLLYHEQLTVTERHLDTLIDDTNRALKVLASLCDSFRSVEDQTTAFRSQCEDLLSDQKRLQTLVDEVGSDLHYYTYLDNVSRRLNAPGASRLVDDDVFSEILSNLDSCIHFMVQNPTYRDAESYLARYQALMGKALHLLEVGFTARLEKASRDISAKLAASQSESAKHALAYGRFEELMEESYSLIPNVQKVILSAYDEFGNAKRDDNFGIYVNTAKNLFDVFLSTRDRDLKPLIQQELDELRAEVKDASVETASRNFIKQYFERSYSEAGLFSKLFGISIRYSPDEASVYGVLKSHHRSPSNPVNIVPLATSLQGVLQHCGLETVCSVVGWATNEYGLVEYDEEETEFSRHCRELTARLLTDHLWPFTDSAFEAEIAQSISKHVIRPETLTIGPVTDGVASSNAYPPVKRALELLVLFDQSMPKDRCQRNSPVVFKIVMESIAVLRRVEARMKSAKSNTDADLFMIKNLLILKNELLSLEIGDVRSQAPEMQHFGQIWDALSPQGLMDLLSTFSSYIPGSSFWSQSARRASPANGRANGRGAAELDAGEQLDNLLRQAIYSFTRRWAQQINDAQARKSGARSLAEVEAELDEMIERAFSNQTEVIAKLKEAIQLNAEALRKPKQAEKGIQSRENESV</sequence>
<evidence type="ECO:0000256" key="4">
    <source>
        <dbReference type="ARBA" id="ARBA00022448"/>
    </source>
</evidence>
<dbReference type="Proteomes" id="UP001586593">
    <property type="component" value="Unassembled WGS sequence"/>
</dbReference>
<evidence type="ECO:0000313" key="13">
    <source>
        <dbReference type="Proteomes" id="UP001586593"/>
    </source>
</evidence>
<keyword evidence="6" id="KW-0333">Golgi apparatus</keyword>
<dbReference type="Pfam" id="PF04136">
    <property type="entry name" value="COG3_N"/>
    <property type="match status" value="1"/>
</dbReference>
<evidence type="ECO:0000313" key="12">
    <source>
        <dbReference type="EMBL" id="KAL1884123.1"/>
    </source>
</evidence>
<protein>
    <recommendedName>
        <fullName evidence="3">Conserved oligomeric Golgi complex subunit 3</fullName>
    </recommendedName>
    <alternativeName>
        <fullName evidence="8">Component of oligomeric Golgi complex 3</fullName>
    </alternativeName>
</protein>
<name>A0ABR3Y743_9PEZI</name>
<evidence type="ECO:0000256" key="3">
    <source>
        <dbReference type="ARBA" id="ARBA00020976"/>
    </source>
</evidence>
<keyword evidence="5" id="KW-0653">Protein transport</keyword>
<dbReference type="Pfam" id="PF20671">
    <property type="entry name" value="COG3_C"/>
    <property type="match status" value="1"/>
</dbReference>
<evidence type="ECO:0000256" key="8">
    <source>
        <dbReference type="ARBA" id="ARBA00031339"/>
    </source>
</evidence>
<dbReference type="PANTHER" id="PTHR13302:SF8">
    <property type="entry name" value="CONSERVED OLIGOMERIC GOLGI COMPLEX SUBUNIT 3"/>
    <property type="match status" value="1"/>
</dbReference>
<evidence type="ECO:0000259" key="10">
    <source>
        <dbReference type="Pfam" id="PF04136"/>
    </source>
</evidence>
<evidence type="ECO:0000256" key="1">
    <source>
        <dbReference type="ARBA" id="ARBA00004395"/>
    </source>
</evidence>
<keyword evidence="7" id="KW-0472">Membrane</keyword>
<evidence type="ECO:0000256" key="5">
    <source>
        <dbReference type="ARBA" id="ARBA00022927"/>
    </source>
</evidence>
<keyword evidence="13" id="KW-1185">Reference proteome</keyword>
<keyword evidence="4" id="KW-0813">Transport</keyword>
<evidence type="ECO:0000259" key="11">
    <source>
        <dbReference type="Pfam" id="PF20671"/>
    </source>
</evidence>
<proteinExistence type="inferred from homology"/>
<reference evidence="12 13" key="1">
    <citation type="journal article" date="2024" name="Commun. Biol.">
        <title>Comparative genomic analysis of thermophilic fungi reveals convergent evolutionary adaptations and gene losses.</title>
        <authorList>
            <person name="Steindorff A.S."/>
            <person name="Aguilar-Pontes M.V."/>
            <person name="Robinson A.J."/>
            <person name="Andreopoulos B."/>
            <person name="LaButti K."/>
            <person name="Kuo A."/>
            <person name="Mondo S."/>
            <person name="Riley R."/>
            <person name="Otillar R."/>
            <person name="Haridas S."/>
            <person name="Lipzen A."/>
            <person name="Grimwood J."/>
            <person name="Schmutz J."/>
            <person name="Clum A."/>
            <person name="Reid I.D."/>
            <person name="Moisan M.C."/>
            <person name="Butler G."/>
            <person name="Nguyen T.T.M."/>
            <person name="Dewar K."/>
            <person name="Conant G."/>
            <person name="Drula E."/>
            <person name="Henrissat B."/>
            <person name="Hansel C."/>
            <person name="Singer S."/>
            <person name="Hutchinson M.I."/>
            <person name="de Vries R.P."/>
            <person name="Natvig D.O."/>
            <person name="Powell A.J."/>
            <person name="Tsang A."/>
            <person name="Grigoriev I.V."/>
        </authorList>
    </citation>
    <scope>NUCLEOTIDE SEQUENCE [LARGE SCALE GENOMIC DNA]</scope>
    <source>
        <strain evidence="12 13">ATCC 24622</strain>
    </source>
</reference>
<comment type="subcellular location">
    <subcellularLocation>
        <location evidence="1">Golgi apparatus membrane</location>
        <topology evidence="1">Peripheral membrane protein</topology>
    </subcellularLocation>
</comment>
<dbReference type="EMBL" id="JAZHXJ010000004">
    <property type="protein sequence ID" value="KAL1884123.1"/>
    <property type="molecule type" value="Genomic_DNA"/>
</dbReference>
<evidence type="ECO:0000256" key="7">
    <source>
        <dbReference type="ARBA" id="ARBA00023136"/>
    </source>
</evidence>
<feature type="domain" description="Conserved oligomeric Golgi complex subunit 3 N-terminal" evidence="10">
    <location>
        <begin position="143"/>
        <end position="287"/>
    </location>
</feature>
<feature type="domain" description="Conserved oligomeric Golgi complex subunit 3 C-terminal" evidence="11">
    <location>
        <begin position="307"/>
        <end position="636"/>
    </location>
</feature>
<dbReference type="InterPro" id="IPR007265">
    <property type="entry name" value="COG_su3"/>
</dbReference>
<dbReference type="InterPro" id="IPR048320">
    <property type="entry name" value="COG3_N"/>
</dbReference>
<organism evidence="12 13">
    <name type="scientific">Phialemonium thermophilum</name>
    <dbReference type="NCBI Taxonomy" id="223376"/>
    <lineage>
        <taxon>Eukaryota</taxon>
        <taxon>Fungi</taxon>
        <taxon>Dikarya</taxon>
        <taxon>Ascomycota</taxon>
        <taxon>Pezizomycotina</taxon>
        <taxon>Sordariomycetes</taxon>
        <taxon>Sordariomycetidae</taxon>
        <taxon>Cephalothecales</taxon>
        <taxon>Cephalothecaceae</taxon>
        <taxon>Phialemonium</taxon>
    </lineage>
</organism>
<gene>
    <name evidence="12" type="ORF">VTK73DRAFT_6792</name>
</gene>